<feature type="domain" description="MaoC-like" evidence="1">
    <location>
        <begin position="161"/>
        <end position="277"/>
    </location>
</feature>
<dbReference type="WBParaSite" id="TCONS_00014269.p1">
    <property type="protein sequence ID" value="TCONS_00014269.p1"/>
    <property type="gene ID" value="XLOC_009480"/>
</dbReference>
<evidence type="ECO:0000313" key="5">
    <source>
        <dbReference type="WBParaSite" id="TCONS_00014269.p1"/>
    </source>
</evidence>
<dbReference type="STRING" id="6248.A0A0K0EMC1"/>
<dbReference type="PANTHER" id="PTHR13078">
    <property type="entry name" value="PEROXISOMAL MULTIFUNCTIONAL ENZYME TYPE 2-RELATED"/>
    <property type="match status" value="1"/>
</dbReference>
<protein>
    <submittedName>
        <fullName evidence="4 5">MaoC-like domain-containing protein</fullName>
    </submittedName>
</protein>
<dbReference type="InterPro" id="IPR054357">
    <property type="entry name" value="MFE-2_N"/>
</dbReference>
<dbReference type="Gene3D" id="3.10.129.10">
    <property type="entry name" value="Hotdog Thioesterase"/>
    <property type="match status" value="2"/>
</dbReference>
<feature type="domain" description="Peroxisomal multifunctional enzyme type 2-like N-terminal" evidence="2">
    <location>
        <begin position="16"/>
        <end position="142"/>
    </location>
</feature>
<name>A0A0K0EMC1_STRER</name>
<dbReference type="GO" id="GO:0003857">
    <property type="term" value="F:(3S)-3-hydroxyacyl-CoA dehydrogenase (NAD+) activity"/>
    <property type="evidence" value="ECO:0007669"/>
    <property type="project" value="TreeGrafter"/>
</dbReference>
<dbReference type="Pfam" id="PF22622">
    <property type="entry name" value="MFE-2_hydrat-2_N"/>
    <property type="match status" value="1"/>
</dbReference>
<proteinExistence type="predicted"/>
<dbReference type="WBParaSite" id="SSTP_0001060900.1">
    <property type="protein sequence ID" value="SSTP_0001060900.1"/>
    <property type="gene ID" value="SSTP_0001060900"/>
</dbReference>
<dbReference type="CDD" id="cd03448">
    <property type="entry name" value="HDE_HSD"/>
    <property type="match status" value="1"/>
</dbReference>
<accession>A0A0K0EMC1</accession>
<dbReference type="InterPro" id="IPR002539">
    <property type="entry name" value="MaoC-like_dom"/>
</dbReference>
<dbReference type="GO" id="GO:0018812">
    <property type="term" value="F:3-hydroxyacyl-CoA dehydratase activity"/>
    <property type="evidence" value="ECO:0007669"/>
    <property type="project" value="UniProtKB-ARBA"/>
</dbReference>
<evidence type="ECO:0000313" key="3">
    <source>
        <dbReference type="Proteomes" id="UP000035681"/>
    </source>
</evidence>
<dbReference type="InterPro" id="IPR029069">
    <property type="entry name" value="HotDog_dom_sf"/>
</dbReference>
<dbReference type="SUPFAM" id="SSF54637">
    <property type="entry name" value="Thioesterase/thiol ester dehydrase-isomerase"/>
    <property type="match status" value="2"/>
</dbReference>
<dbReference type="AlphaFoldDB" id="A0A0K0EMC1"/>
<dbReference type="PANTHER" id="PTHR13078:SF56">
    <property type="entry name" value="PEROXISOMAL MULTIFUNCTIONAL ENZYME TYPE 2"/>
    <property type="match status" value="1"/>
</dbReference>
<evidence type="ECO:0000259" key="2">
    <source>
        <dbReference type="Pfam" id="PF22622"/>
    </source>
</evidence>
<dbReference type="GO" id="GO:0006635">
    <property type="term" value="P:fatty acid beta-oxidation"/>
    <property type="evidence" value="ECO:0007669"/>
    <property type="project" value="TreeGrafter"/>
</dbReference>
<evidence type="ECO:0000313" key="4">
    <source>
        <dbReference type="WBParaSite" id="SSTP_0001060900.1"/>
    </source>
</evidence>
<organism evidence="4">
    <name type="scientific">Strongyloides stercoralis</name>
    <name type="common">Threadworm</name>
    <dbReference type="NCBI Taxonomy" id="6248"/>
    <lineage>
        <taxon>Eukaryota</taxon>
        <taxon>Metazoa</taxon>
        <taxon>Ecdysozoa</taxon>
        <taxon>Nematoda</taxon>
        <taxon>Chromadorea</taxon>
        <taxon>Rhabditida</taxon>
        <taxon>Tylenchina</taxon>
        <taxon>Panagrolaimomorpha</taxon>
        <taxon>Strongyloidoidea</taxon>
        <taxon>Strongyloididae</taxon>
        <taxon>Strongyloides</taxon>
    </lineage>
</organism>
<reference evidence="4" key="1">
    <citation type="submission" date="2015-08" db="UniProtKB">
        <authorList>
            <consortium name="WormBaseParasite"/>
        </authorList>
    </citation>
    <scope>IDENTIFICATION</scope>
</reference>
<dbReference type="Proteomes" id="UP000035681">
    <property type="component" value="Unplaced"/>
</dbReference>
<sequence length="297" mass="33162">MDPSLAKKHTGEPVNFSYNSRDAIIYALGIGATTVDDLKYIYENHEDFQTFPTFIVSPGFSANSQMVDWPGVIFDLQSILHGEHYIEIFKPLPSEGTLKNVPKVVDIIDKGKTAVILSEVDSFDVDTGEKIATQQFSTICRGHGNFGGSRKSIHEKVLSEIPNTSPDMVFEEKTSPYQASLYRQGGGDLNPLHIDPMFAQMSGFKKPILHGLCTLGFAARHIIKCFANNDASFFKTMKVRFVNPVMPGDTLVTSMWQRGNRIIFKVTTKENGKDVISNSYVDLKEIKKCKEKILSKI</sequence>
<dbReference type="Pfam" id="PF01575">
    <property type="entry name" value="MaoC_dehydratas"/>
    <property type="match status" value="1"/>
</dbReference>
<dbReference type="GO" id="GO:0005777">
    <property type="term" value="C:peroxisome"/>
    <property type="evidence" value="ECO:0007669"/>
    <property type="project" value="TreeGrafter"/>
</dbReference>
<evidence type="ECO:0000259" key="1">
    <source>
        <dbReference type="Pfam" id="PF01575"/>
    </source>
</evidence>
<keyword evidence="3" id="KW-1185">Reference proteome</keyword>
<dbReference type="GO" id="GO:0044594">
    <property type="term" value="F:17-beta-hydroxysteroid dehydrogenase (NAD+) activity"/>
    <property type="evidence" value="ECO:0007669"/>
    <property type="project" value="TreeGrafter"/>
</dbReference>